<feature type="region of interest" description="Disordered" evidence="1">
    <location>
        <begin position="146"/>
        <end position="172"/>
    </location>
</feature>
<dbReference type="EMBL" id="JARBHB010000002">
    <property type="protein sequence ID" value="KAJ8892463.1"/>
    <property type="molecule type" value="Genomic_DNA"/>
</dbReference>
<proteinExistence type="predicted"/>
<comment type="caution">
    <text evidence="2">The sequence shown here is derived from an EMBL/GenBank/DDBJ whole genome shotgun (WGS) entry which is preliminary data.</text>
</comment>
<accession>A0ABQ9I955</accession>
<organism evidence="2 3">
    <name type="scientific">Dryococelus australis</name>
    <dbReference type="NCBI Taxonomy" id="614101"/>
    <lineage>
        <taxon>Eukaryota</taxon>
        <taxon>Metazoa</taxon>
        <taxon>Ecdysozoa</taxon>
        <taxon>Arthropoda</taxon>
        <taxon>Hexapoda</taxon>
        <taxon>Insecta</taxon>
        <taxon>Pterygota</taxon>
        <taxon>Neoptera</taxon>
        <taxon>Polyneoptera</taxon>
        <taxon>Phasmatodea</taxon>
        <taxon>Verophasmatodea</taxon>
        <taxon>Anareolatae</taxon>
        <taxon>Phasmatidae</taxon>
        <taxon>Eurycanthinae</taxon>
        <taxon>Dryococelus</taxon>
    </lineage>
</organism>
<evidence type="ECO:0000313" key="3">
    <source>
        <dbReference type="Proteomes" id="UP001159363"/>
    </source>
</evidence>
<evidence type="ECO:0000256" key="1">
    <source>
        <dbReference type="SAM" id="MobiDB-lite"/>
    </source>
</evidence>
<gene>
    <name evidence="2" type="ORF">PR048_005043</name>
</gene>
<evidence type="ECO:0000313" key="2">
    <source>
        <dbReference type="EMBL" id="KAJ8892463.1"/>
    </source>
</evidence>
<sequence length="289" mass="31425">MVVKRTYPKKKPLANSSVCHVSHIQKFVSTLLGIEFDSPWWEASCLATRYATTGLKETQQRVIFYNTTDYARFKRVSQPRDAIGRNTSDAAANDEFLSCFHNNNRLLSPAAGDTDRAAICCPTRKCISTALNNVVLRVRQVWSSTGMKGRGKRDIPEKTCPPAAKNPPTCENPKGRGGVVVRLLASSQGEPGSIPDRVTPEVSYVGTVPGDAAGRRFIWGISHFLHRCIPTLFHTHPASTSSALKISMLRAAKISSATHTIYLSWGATSVVPSLGVPCDLSNVEGSSPK</sequence>
<keyword evidence="3" id="KW-1185">Reference proteome</keyword>
<protein>
    <submittedName>
        <fullName evidence="2">Uncharacterized protein</fullName>
    </submittedName>
</protein>
<dbReference type="Proteomes" id="UP001159363">
    <property type="component" value="Chromosome 2"/>
</dbReference>
<reference evidence="2 3" key="1">
    <citation type="submission" date="2023-02" db="EMBL/GenBank/DDBJ databases">
        <title>LHISI_Scaffold_Assembly.</title>
        <authorList>
            <person name="Stuart O.P."/>
            <person name="Cleave R."/>
            <person name="Magrath M.J.L."/>
            <person name="Mikheyev A.S."/>
        </authorList>
    </citation>
    <scope>NUCLEOTIDE SEQUENCE [LARGE SCALE GENOMIC DNA]</scope>
    <source>
        <strain evidence="2">Daus_M_001</strain>
        <tissue evidence="2">Leg muscle</tissue>
    </source>
</reference>
<name>A0ABQ9I955_9NEOP</name>